<gene>
    <name evidence="1" type="ORF">NPIL_556711</name>
</gene>
<sequence length="95" mass="10975">MPRRKRVSLARKHKAEKGRCSDSCSKETEVASTSSDFQNQNMRNQNLGACYYVEATNYVEYSEFPLCLLTDMHFINELLKIYIVTFANCTHNISN</sequence>
<dbReference type="Proteomes" id="UP000887013">
    <property type="component" value="Unassembled WGS sequence"/>
</dbReference>
<name>A0A8X6PBZ8_NEPPI</name>
<organism evidence="1 2">
    <name type="scientific">Nephila pilipes</name>
    <name type="common">Giant wood spider</name>
    <name type="synonym">Nephila maculata</name>
    <dbReference type="NCBI Taxonomy" id="299642"/>
    <lineage>
        <taxon>Eukaryota</taxon>
        <taxon>Metazoa</taxon>
        <taxon>Ecdysozoa</taxon>
        <taxon>Arthropoda</taxon>
        <taxon>Chelicerata</taxon>
        <taxon>Arachnida</taxon>
        <taxon>Araneae</taxon>
        <taxon>Araneomorphae</taxon>
        <taxon>Entelegynae</taxon>
        <taxon>Araneoidea</taxon>
        <taxon>Nephilidae</taxon>
        <taxon>Nephila</taxon>
    </lineage>
</organism>
<keyword evidence="2" id="KW-1185">Reference proteome</keyword>
<evidence type="ECO:0000313" key="2">
    <source>
        <dbReference type="Proteomes" id="UP000887013"/>
    </source>
</evidence>
<comment type="caution">
    <text evidence="1">The sequence shown here is derived from an EMBL/GenBank/DDBJ whole genome shotgun (WGS) entry which is preliminary data.</text>
</comment>
<proteinExistence type="predicted"/>
<protein>
    <submittedName>
        <fullName evidence="1">Uncharacterized protein</fullName>
    </submittedName>
</protein>
<accession>A0A8X6PBZ8</accession>
<evidence type="ECO:0000313" key="1">
    <source>
        <dbReference type="EMBL" id="GFT59757.1"/>
    </source>
</evidence>
<reference evidence="1" key="1">
    <citation type="submission" date="2020-08" db="EMBL/GenBank/DDBJ databases">
        <title>Multicomponent nature underlies the extraordinary mechanical properties of spider dragline silk.</title>
        <authorList>
            <person name="Kono N."/>
            <person name="Nakamura H."/>
            <person name="Mori M."/>
            <person name="Yoshida Y."/>
            <person name="Ohtoshi R."/>
            <person name="Malay A.D."/>
            <person name="Moran D.A.P."/>
            <person name="Tomita M."/>
            <person name="Numata K."/>
            <person name="Arakawa K."/>
        </authorList>
    </citation>
    <scope>NUCLEOTIDE SEQUENCE</scope>
</reference>
<dbReference type="AlphaFoldDB" id="A0A8X6PBZ8"/>
<dbReference type="EMBL" id="BMAW01018717">
    <property type="protein sequence ID" value="GFT59757.1"/>
    <property type="molecule type" value="Genomic_DNA"/>
</dbReference>